<dbReference type="Proteomes" id="UP000431826">
    <property type="component" value="Unassembled WGS sequence"/>
</dbReference>
<evidence type="ECO:0000313" key="4">
    <source>
        <dbReference type="Proteomes" id="UP000431826"/>
    </source>
</evidence>
<dbReference type="OrthoDB" id="57532at2"/>
<dbReference type="InterPro" id="IPR038637">
    <property type="entry name" value="NPCBM_sf"/>
</dbReference>
<dbReference type="AlphaFoldDB" id="A0A640UPE5"/>
<feature type="region of interest" description="Disordered" evidence="1">
    <location>
        <begin position="139"/>
        <end position="178"/>
    </location>
</feature>
<dbReference type="InterPro" id="IPR008979">
    <property type="entry name" value="Galactose-bd-like_sf"/>
</dbReference>
<proteinExistence type="predicted"/>
<dbReference type="SUPFAM" id="SSF49785">
    <property type="entry name" value="Galactose-binding domain-like"/>
    <property type="match status" value="1"/>
</dbReference>
<dbReference type="SMART" id="SM00776">
    <property type="entry name" value="NPCBM"/>
    <property type="match status" value="1"/>
</dbReference>
<comment type="caution">
    <text evidence="3">The sequence shown here is derived from an EMBL/GenBank/DDBJ whole genome shotgun (WGS) entry which is preliminary data.</text>
</comment>
<feature type="domain" description="Glycosyl hydrolase family 98 putative carbohydrate-binding module" evidence="2">
    <location>
        <begin position="286"/>
        <end position="426"/>
    </location>
</feature>
<dbReference type="InterPro" id="IPR013222">
    <property type="entry name" value="Glyco_hyd_98_carb-bd"/>
</dbReference>
<evidence type="ECO:0000313" key="3">
    <source>
        <dbReference type="EMBL" id="GFE36571.1"/>
    </source>
</evidence>
<sequence length="427" mass="43924">MQEHSDTLGGARPSDTELVQRIRAAARTGGRAAAGPHGAQAPDGTTGAAEEALHEFHRRHYAAVLAQARDCCRSSQAAADLTKQAIDAVLRSPGPAAGSDADWRKTLLTAVRDTAAAWHRTSRDTELRDDFPSWLAARMEGERPPPADGQRASPGGAFAPAGPPVPPPSAAPPRTKGSRLSPARLAVLASAVAVAVLAGVAISAGSRVSSAHHDTSADSPEQSDFPSAPPPDRSPSADPKGSATASRSAPGSPDPTHSKASKRPKPRHPSSKPSRSSRPGGKTKPPAGQTTALTTRMWTSSSSTFSPARQNTSIDGHPLTIHGTGYPQGLGAHANSEVTYHLGGECTSLSVDVGLDDEVAANGSVVFQIYRDSTLVADSGLMTVGQPAKRLTADLTGGNDLRLVVTDGGNGNDSDHADWGGPAITCR</sequence>
<organism evidence="3 4">
    <name type="scientific">Streptomyces tubercidicus</name>
    <dbReference type="NCBI Taxonomy" id="47759"/>
    <lineage>
        <taxon>Bacteria</taxon>
        <taxon>Bacillati</taxon>
        <taxon>Actinomycetota</taxon>
        <taxon>Actinomycetes</taxon>
        <taxon>Kitasatosporales</taxon>
        <taxon>Streptomycetaceae</taxon>
        <taxon>Streptomyces</taxon>
    </lineage>
</organism>
<dbReference type="Pfam" id="PF08305">
    <property type="entry name" value="NPCBM"/>
    <property type="match status" value="1"/>
</dbReference>
<feature type="compositionally biased region" description="Polar residues" evidence="1">
    <location>
        <begin position="288"/>
        <end position="314"/>
    </location>
</feature>
<feature type="region of interest" description="Disordered" evidence="1">
    <location>
        <begin position="1"/>
        <end position="47"/>
    </location>
</feature>
<gene>
    <name evidence="3" type="ORF">Stube_12440</name>
</gene>
<feature type="compositionally biased region" description="Pro residues" evidence="1">
    <location>
        <begin position="161"/>
        <end position="171"/>
    </location>
</feature>
<evidence type="ECO:0000259" key="2">
    <source>
        <dbReference type="SMART" id="SM00776"/>
    </source>
</evidence>
<keyword evidence="4" id="KW-1185">Reference proteome</keyword>
<feature type="compositionally biased region" description="Low complexity" evidence="1">
    <location>
        <begin position="21"/>
        <end position="41"/>
    </location>
</feature>
<dbReference type="Gene3D" id="2.60.120.1060">
    <property type="entry name" value="NPCBM/NEW2 domain"/>
    <property type="match status" value="1"/>
</dbReference>
<name>A0A640UPE5_9ACTN</name>
<dbReference type="GeneID" id="96282413"/>
<dbReference type="EMBL" id="BLIR01000001">
    <property type="protein sequence ID" value="GFE36571.1"/>
    <property type="molecule type" value="Genomic_DNA"/>
</dbReference>
<evidence type="ECO:0000256" key="1">
    <source>
        <dbReference type="SAM" id="MobiDB-lite"/>
    </source>
</evidence>
<protein>
    <recommendedName>
        <fullName evidence="2">Glycosyl hydrolase family 98 putative carbohydrate-binding module domain-containing protein</fullName>
    </recommendedName>
</protein>
<dbReference type="RefSeq" id="WP_159742845.1">
    <property type="nucleotide sequence ID" value="NZ_BLIR01000001.1"/>
</dbReference>
<feature type="compositionally biased region" description="Basic residues" evidence="1">
    <location>
        <begin position="259"/>
        <end position="270"/>
    </location>
</feature>
<accession>A0A640UPE5</accession>
<reference evidence="3 4" key="1">
    <citation type="submission" date="2019-12" db="EMBL/GenBank/DDBJ databases">
        <title>Whole genome shotgun sequence of Streptomyces tubercidicus NBRC 13090.</title>
        <authorList>
            <person name="Ichikawa N."/>
            <person name="Kimura A."/>
            <person name="Kitahashi Y."/>
            <person name="Komaki H."/>
            <person name="Tamura T."/>
        </authorList>
    </citation>
    <scope>NUCLEOTIDE SEQUENCE [LARGE SCALE GENOMIC DNA]</scope>
    <source>
        <strain evidence="3 4">NBRC 13090</strain>
    </source>
</reference>
<feature type="region of interest" description="Disordered" evidence="1">
    <location>
        <begin position="210"/>
        <end position="320"/>
    </location>
</feature>